<dbReference type="PANTHER" id="PTHR43163">
    <property type="entry name" value="DIPEPTIDE TRANSPORT SYSTEM PERMEASE PROTEIN DPPB-RELATED"/>
    <property type="match status" value="1"/>
</dbReference>
<comment type="similarity">
    <text evidence="7">Belongs to the binding-protein-dependent transport system permease family.</text>
</comment>
<dbReference type="Pfam" id="PF00528">
    <property type="entry name" value="BPD_transp_1"/>
    <property type="match status" value="1"/>
</dbReference>
<feature type="transmembrane region" description="Helical" evidence="7">
    <location>
        <begin position="38"/>
        <end position="59"/>
    </location>
</feature>
<proteinExistence type="inferred from homology"/>
<keyword evidence="5 7" id="KW-1133">Transmembrane helix</keyword>
<evidence type="ECO:0000313" key="9">
    <source>
        <dbReference type="EMBL" id="PDQ34531.1"/>
    </source>
</evidence>
<dbReference type="Proteomes" id="UP000219994">
    <property type="component" value="Unassembled WGS sequence"/>
</dbReference>
<accession>A0A2A6FPJ6</accession>
<name>A0A2A6FPJ6_9MICO</name>
<keyword evidence="4 7" id="KW-0812">Transmembrane</keyword>
<feature type="transmembrane region" description="Helical" evidence="7">
    <location>
        <begin position="338"/>
        <end position="363"/>
    </location>
</feature>
<dbReference type="Gene3D" id="1.10.3720.10">
    <property type="entry name" value="MetI-like"/>
    <property type="match status" value="1"/>
</dbReference>
<keyword evidence="6 7" id="KW-0472">Membrane</keyword>
<dbReference type="PANTHER" id="PTHR43163:SF6">
    <property type="entry name" value="DIPEPTIDE TRANSPORT SYSTEM PERMEASE PROTEIN DPPB-RELATED"/>
    <property type="match status" value="1"/>
</dbReference>
<feature type="domain" description="ABC transmembrane type-1" evidence="8">
    <location>
        <begin position="130"/>
        <end position="360"/>
    </location>
</feature>
<keyword evidence="2 7" id="KW-0813">Transport</keyword>
<dbReference type="GO" id="GO:0005886">
    <property type="term" value="C:plasma membrane"/>
    <property type="evidence" value="ECO:0007669"/>
    <property type="project" value="UniProtKB-SubCell"/>
</dbReference>
<dbReference type="InterPro" id="IPR035906">
    <property type="entry name" value="MetI-like_sf"/>
</dbReference>
<gene>
    <name evidence="9" type="ORF">B5766_10805</name>
</gene>
<dbReference type="CDD" id="cd06261">
    <property type="entry name" value="TM_PBP2"/>
    <property type="match status" value="1"/>
</dbReference>
<comment type="subcellular location">
    <subcellularLocation>
        <location evidence="1 7">Cell membrane</location>
        <topology evidence="1 7">Multi-pass membrane protein</topology>
    </subcellularLocation>
</comment>
<keyword evidence="3" id="KW-1003">Cell membrane</keyword>
<evidence type="ECO:0000256" key="2">
    <source>
        <dbReference type="ARBA" id="ARBA00022448"/>
    </source>
</evidence>
<sequence length="370" mass="39394">MSHSSSSQHAEPAVADALPGSARSTRTSWFARPVVRYIGIRGLVSAVLLLGVTIVTFILTNLVPVSPITAALGEQAASDPATVAKFVHDAGLDKPAIVQYFVYLGKLLHGDLGTSIQTRNPVTQDLGQAFPATAELALCVILISIILGLGLGLIAAVRKDRFSDQLIRMVSLIGISVPTFWLAAAIYFLFFFVLRWAPGSGRLSPAATPPPRVTGMYTVDSLLSGQFTTFLDAVTHLALPTLTLTLFTVGMLVRFSRTAILDVLNQDYVRAARAKGLATNRVLFGYVVRGSIAPILTIVGLAFGSLLSGTVLTEQVFAWGGLGQYAYRASTALDLPSVMGVGLLVGAIYIITNFIIDVVYGFVDPRVRIG</sequence>
<feature type="transmembrane region" description="Helical" evidence="7">
    <location>
        <begin position="283"/>
        <end position="307"/>
    </location>
</feature>
<evidence type="ECO:0000256" key="7">
    <source>
        <dbReference type="RuleBase" id="RU363032"/>
    </source>
</evidence>
<feature type="transmembrane region" description="Helical" evidence="7">
    <location>
        <begin position="233"/>
        <end position="253"/>
    </location>
</feature>
<evidence type="ECO:0000256" key="4">
    <source>
        <dbReference type="ARBA" id="ARBA00022692"/>
    </source>
</evidence>
<feature type="transmembrane region" description="Helical" evidence="7">
    <location>
        <begin position="169"/>
        <end position="194"/>
    </location>
</feature>
<dbReference type="GO" id="GO:0055085">
    <property type="term" value="P:transmembrane transport"/>
    <property type="evidence" value="ECO:0007669"/>
    <property type="project" value="InterPro"/>
</dbReference>
<evidence type="ECO:0000256" key="5">
    <source>
        <dbReference type="ARBA" id="ARBA00022989"/>
    </source>
</evidence>
<protein>
    <submittedName>
        <fullName evidence="9">Peptide ABC transporter permease</fullName>
    </submittedName>
</protein>
<reference evidence="10" key="1">
    <citation type="submission" date="2017-03" db="EMBL/GenBank/DDBJ databases">
        <authorList>
            <person name="Lund M.B."/>
        </authorList>
    </citation>
    <scope>NUCLEOTIDE SEQUENCE [LARGE SCALE GENOMIC DNA]</scope>
</reference>
<evidence type="ECO:0000256" key="3">
    <source>
        <dbReference type="ARBA" id="ARBA00022475"/>
    </source>
</evidence>
<evidence type="ECO:0000256" key="1">
    <source>
        <dbReference type="ARBA" id="ARBA00004651"/>
    </source>
</evidence>
<dbReference type="InterPro" id="IPR045621">
    <property type="entry name" value="BPD_transp_1_N"/>
</dbReference>
<feature type="transmembrane region" description="Helical" evidence="7">
    <location>
        <begin position="134"/>
        <end position="157"/>
    </location>
</feature>
<comment type="caution">
    <text evidence="9">The sequence shown here is derived from an EMBL/GenBank/DDBJ whole genome shotgun (WGS) entry which is preliminary data.</text>
</comment>
<evidence type="ECO:0000256" key="6">
    <source>
        <dbReference type="ARBA" id="ARBA00023136"/>
    </source>
</evidence>
<dbReference type="EMBL" id="NAEP01000051">
    <property type="protein sequence ID" value="PDQ34531.1"/>
    <property type="molecule type" value="Genomic_DNA"/>
</dbReference>
<evidence type="ECO:0000313" key="10">
    <source>
        <dbReference type="Proteomes" id="UP000219994"/>
    </source>
</evidence>
<dbReference type="SUPFAM" id="SSF161098">
    <property type="entry name" value="MetI-like"/>
    <property type="match status" value="1"/>
</dbReference>
<dbReference type="InterPro" id="IPR000515">
    <property type="entry name" value="MetI-like"/>
</dbReference>
<dbReference type="Pfam" id="PF19300">
    <property type="entry name" value="BPD_transp_1_N"/>
    <property type="match status" value="1"/>
</dbReference>
<dbReference type="PROSITE" id="PS50928">
    <property type="entry name" value="ABC_TM1"/>
    <property type="match status" value="1"/>
</dbReference>
<evidence type="ECO:0000259" key="8">
    <source>
        <dbReference type="PROSITE" id="PS50928"/>
    </source>
</evidence>
<organism evidence="9 10">
    <name type="scientific">Candidatus Lumbricidiphila eiseniae</name>
    <dbReference type="NCBI Taxonomy" id="1969409"/>
    <lineage>
        <taxon>Bacteria</taxon>
        <taxon>Bacillati</taxon>
        <taxon>Actinomycetota</taxon>
        <taxon>Actinomycetes</taxon>
        <taxon>Micrococcales</taxon>
        <taxon>Microbacteriaceae</taxon>
        <taxon>Candidatus Lumbricidiphila</taxon>
    </lineage>
</organism>
<dbReference type="AlphaFoldDB" id="A0A2A6FPJ6"/>